<evidence type="ECO:0000256" key="1">
    <source>
        <dbReference type="SAM" id="MobiDB-lite"/>
    </source>
</evidence>
<reference evidence="3 4" key="1">
    <citation type="journal article" date="2016" name="Sci. Rep.">
        <title>The Dendrobium catenatum Lindl. genome sequence provides insights into polysaccharide synthase, floral development and adaptive evolution.</title>
        <authorList>
            <person name="Zhang G.Q."/>
            <person name="Xu Q."/>
            <person name="Bian C."/>
            <person name="Tsai W.C."/>
            <person name="Yeh C.M."/>
            <person name="Liu K.W."/>
            <person name="Yoshida K."/>
            <person name="Zhang L.S."/>
            <person name="Chang S.B."/>
            <person name="Chen F."/>
            <person name="Shi Y."/>
            <person name="Su Y.Y."/>
            <person name="Zhang Y.Q."/>
            <person name="Chen L.J."/>
            <person name="Yin Y."/>
            <person name="Lin M."/>
            <person name="Huang H."/>
            <person name="Deng H."/>
            <person name="Wang Z.W."/>
            <person name="Zhu S.L."/>
            <person name="Zhao X."/>
            <person name="Deng C."/>
            <person name="Niu S.C."/>
            <person name="Huang J."/>
            <person name="Wang M."/>
            <person name="Liu G.H."/>
            <person name="Yang H.J."/>
            <person name="Xiao X.J."/>
            <person name="Hsiao Y.Y."/>
            <person name="Wu W.L."/>
            <person name="Chen Y.Y."/>
            <person name="Mitsuda N."/>
            <person name="Ohme-Takagi M."/>
            <person name="Luo Y.B."/>
            <person name="Van de Peer Y."/>
            <person name="Liu Z.J."/>
        </authorList>
    </citation>
    <scope>NUCLEOTIDE SEQUENCE [LARGE SCALE GENOMIC DNA]</scope>
    <source>
        <tissue evidence="3">The whole plant</tissue>
    </source>
</reference>
<protein>
    <submittedName>
        <fullName evidence="3">Retrovirus-related Pol polyprotein from transposon TNT 1-94</fullName>
    </submittedName>
</protein>
<dbReference type="STRING" id="906689.A0A2I0WVY0"/>
<organism evidence="3 4">
    <name type="scientific">Dendrobium catenatum</name>
    <dbReference type="NCBI Taxonomy" id="906689"/>
    <lineage>
        <taxon>Eukaryota</taxon>
        <taxon>Viridiplantae</taxon>
        <taxon>Streptophyta</taxon>
        <taxon>Embryophyta</taxon>
        <taxon>Tracheophyta</taxon>
        <taxon>Spermatophyta</taxon>
        <taxon>Magnoliopsida</taxon>
        <taxon>Liliopsida</taxon>
        <taxon>Asparagales</taxon>
        <taxon>Orchidaceae</taxon>
        <taxon>Epidendroideae</taxon>
        <taxon>Malaxideae</taxon>
        <taxon>Dendrobiinae</taxon>
        <taxon>Dendrobium</taxon>
    </lineage>
</organism>
<proteinExistence type="predicted"/>
<name>A0A2I0WVY0_9ASPA</name>
<dbReference type="EMBL" id="KZ502415">
    <property type="protein sequence ID" value="PKU79801.1"/>
    <property type="molecule type" value="Genomic_DNA"/>
</dbReference>
<dbReference type="Pfam" id="PF25597">
    <property type="entry name" value="SH3_retrovirus"/>
    <property type="match status" value="1"/>
</dbReference>
<dbReference type="InterPro" id="IPR057670">
    <property type="entry name" value="SH3_retrovirus"/>
</dbReference>
<feature type="compositionally biased region" description="Low complexity" evidence="1">
    <location>
        <begin position="119"/>
        <end position="132"/>
    </location>
</feature>
<reference evidence="3 4" key="2">
    <citation type="journal article" date="2017" name="Nature">
        <title>The Apostasia genome and the evolution of orchids.</title>
        <authorList>
            <person name="Zhang G.Q."/>
            <person name="Liu K.W."/>
            <person name="Li Z."/>
            <person name="Lohaus R."/>
            <person name="Hsiao Y.Y."/>
            <person name="Niu S.C."/>
            <person name="Wang J.Y."/>
            <person name="Lin Y.C."/>
            <person name="Xu Q."/>
            <person name="Chen L.J."/>
            <person name="Yoshida K."/>
            <person name="Fujiwara S."/>
            <person name="Wang Z.W."/>
            <person name="Zhang Y.Q."/>
            <person name="Mitsuda N."/>
            <person name="Wang M."/>
            <person name="Liu G.H."/>
            <person name="Pecoraro L."/>
            <person name="Huang H.X."/>
            <person name="Xiao X.J."/>
            <person name="Lin M."/>
            <person name="Wu X.Y."/>
            <person name="Wu W.L."/>
            <person name="Chen Y.Y."/>
            <person name="Chang S.B."/>
            <person name="Sakamoto S."/>
            <person name="Ohme-Takagi M."/>
            <person name="Yagi M."/>
            <person name="Zeng S.J."/>
            <person name="Shen C.Y."/>
            <person name="Yeh C.M."/>
            <person name="Luo Y.B."/>
            <person name="Tsai W.C."/>
            <person name="Van de Peer Y."/>
            <person name="Liu Z.J."/>
        </authorList>
    </citation>
    <scope>NUCLEOTIDE SEQUENCE [LARGE SCALE GENOMIC DNA]</scope>
    <source>
        <tissue evidence="3">The whole plant</tissue>
    </source>
</reference>
<sequence>MFNKDPDYNHLRTFGCACFPCLPPHTSTKLQPNSVLCVFMGYSVTQKGYKCLNFATNNISVSRHVKFIENMFPFHNKPTLSTPLTQDLPPQLLIPVSKAAEDALVRTNIAPSLSPIQAPSPTTSGSPPSSSSLQFDSDPVPVPIKHPMTTRFQTGSLKPICRLNLLHQVEQSAQQHVPTIYSDASKHVEWRQAMAEEFATL</sequence>
<evidence type="ECO:0000313" key="4">
    <source>
        <dbReference type="Proteomes" id="UP000233837"/>
    </source>
</evidence>
<evidence type="ECO:0000313" key="3">
    <source>
        <dbReference type="EMBL" id="PKU79801.1"/>
    </source>
</evidence>
<feature type="domain" description="Retroviral polymerase SH3-like" evidence="2">
    <location>
        <begin position="16"/>
        <end position="77"/>
    </location>
</feature>
<evidence type="ECO:0000259" key="2">
    <source>
        <dbReference type="Pfam" id="PF25597"/>
    </source>
</evidence>
<accession>A0A2I0WVY0</accession>
<gene>
    <name evidence="3" type="ORF">MA16_Dca018779</name>
</gene>
<dbReference type="AlphaFoldDB" id="A0A2I0WVY0"/>
<feature type="region of interest" description="Disordered" evidence="1">
    <location>
        <begin position="111"/>
        <end position="140"/>
    </location>
</feature>
<keyword evidence="4" id="KW-1185">Reference proteome</keyword>
<dbReference type="Proteomes" id="UP000233837">
    <property type="component" value="Unassembled WGS sequence"/>
</dbReference>